<comment type="caution">
    <text evidence="1">The sequence shown here is derived from an EMBL/GenBank/DDBJ whole genome shotgun (WGS) entry which is preliminary data.</text>
</comment>
<gene>
    <name evidence="1" type="ORF">QFC19_002739</name>
</gene>
<sequence length="874" mass="97578">MKRSSRSIHVSDFPRNDVIVAPGPARRTPSFTVRKRSRLRRLCPILRDIPRLFSLFSSAPSQPSDFEKATLPPRHYQGDGHASRGIGLEEMPHCSNHAVSSTSRAALSTLTCLRTFPRHRKHTLTAHHTRPESPFPRTVSRGYHGLAAGRNSLTTGLVPGVNRGFEGRRWANSAAAVVVREEEVSEESTTSTPHRHGEPAPGSRGSGFRAAQRVLTENSVLNDSYLTHRLVQESLSALDAQISNESTEKPRRNAARATQPSRHTSSSDFSSPPPTTLRPIHSHHPPSQTHNSRTAPEPESVTLAKAESSTSPSSTDPQVNEILWDTESILDQALSKPLNQDHRTSGFRNTQGGEATRSLPWPTRHLRLRTVRPVDVEYAENAFHQARQRLVQLESRRDPSLPGGDPVHRDVLLAHINYMLYLSARIPSVQVYSRIKAYLREYNLEPDSHTYLSRLILLDKMNQLNQLPAVCRSFNKQRVTPPSEEGQGRSTGEKRGKTIDGDNATILLNMTIWMLAKRGHWSIVGPAYNNLLSHTSHATKHPSSAFPPDYFTPSHDLSLSQYFLSWASLDKVTYQSLIRALAFHGNIVPALAVMQDMLNDSREYTVAISDFISLFQGFARFGTIPIGWEAMVDSSAGTAAGTGGIRLKKEEHVDTMRSLRPDVEEDDGDVEYTSSRTDGSGPSSTTREMFPPPIFPEPLHPGPACTDRPSSKMDALKQMTDIWAGKVDTWDQHDGSAGVEEEQRTTMSGPTKLEREWTLVTLQQVFQSFLATSPGLDPSTSSASPSTTRQPHATSSTRHIKKYWESSLSEAPSPRNVYYIMLAFARTTDRNRPVLRAVWEHLESKFGEGNEEGWTSWRMDARLKRLRDWLAVDK</sequence>
<accession>A0ACC2W8S0</accession>
<evidence type="ECO:0000313" key="2">
    <source>
        <dbReference type="Proteomes" id="UP001241377"/>
    </source>
</evidence>
<name>A0ACC2W8S0_9TREE</name>
<dbReference type="EMBL" id="JASBWR010000024">
    <property type="protein sequence ID" value="KAJ9107833.1"/>
    <property type="molecule type" value="Genomic_DNA"/>
</dbReference>
<organism evidence="1 2">
    <name type="scientific">Naganishia cerealis</name>
    <dbReference type="NCBI Taxonomy" id="610337"/>
    <lineage>
        <taxon>Eukaryota</taxon>
        <taxon>Fungi</taxon>
        <taxon>Dikarya</taxon>
        <taxon>Basidiomycota</taxon>
        <taxon>Agaricomycotina</taxon>
        <taxon>Tremellomycetes</taxon>
        <taxon>Filobasidiales</taxon>
        <taxon>Filobasidiaceae</taxon>
        <taxon>Naganishia</taxon>
    </lineage>
</organism>
<keyword evidence="2" id="KW-1185">Reference proteome</keyword>
<dbReference type="Proteomes" id="UP001241377">
    <property type="component" value="Unassembled WGS sequence"/>
</dbReference>
<evidence type="ECO:0000313" key="1">
    <source>
        <dbReference type="EMBL" id="KAJ9107833.1"/>
    </source>
</evidence>
<protein>
    <submittedName>
        <fullName evidence="1">Uncharacterized protein</fullName>
    </submittedName>
</protein>
<proteinExistence type="predicted"/>
<reference evidence="1" key="1">
    <citation type="submission" date="2023-04" db="EMBL/GenBank/DDBJ databases">
        <title>Draft Genome sequencing of Naganishia species isolated from polar environments using Oxford Nanopore Technology.</title>
        <authorList>
            <person name="Leo P."/>
            <person name="Venkateswaran K."/>
        </authorList>
    </citation>
    <scope>NUCLEOTIDE SEQUENCE</scope>
    <source>
        <strain evidence="1">MNA-CCFEE 5261</strain>
    </source>
</reference>